<dbReference type="Gene3D" id="2.30.40.10">
    <property type="entry name" value="Urease, subunit C, domain 1"/>
    <property type="match status" value="1"/>
</dbReference>
<name>A0A5N0V9H9_9PSEU</name>
<dbReference type="OrthoDB" id="3173428at2"/>
<dbReference type="InterPro" id="IPR050287">
    <property type="entry name" value="MTA/SAH_deaminase"/>
</dbReference>
<evidence type="ECO:0000259" key="2">
    <source>
        <dbReference type="Pfam" id="PF01979"/>
    </source>
</evidence>
<protein>
    <submittedName>
        <fullName evidence="3">Amidohydrolase family protein</fullName>
    </submittedName>
</protein>
<sequence>MTQAKAATPCDTIITAGWVITVDARRRIFRDGAVAITGSTITAVGKAADIDARFTAGSRIDRPGAVVMPGMVNGHRHLLCCAKGAMPEGGGTLEALRRFIYPSFSSLEPEDMAVYARHATAEMIRNGTTLFEEPGCDHIDAVLPAIAESGMRARIGLWTWDQAGSGGTAGLPAWLKLDTGAAIRRLEEGIEIVRKFGHERIRPAVTIEGVTTCSDELTVAAAKLAEESETLAVQHKSTSQREVELELKLFGERPVRHCATIGALNPYTLLNHVTSLDGEDVAAIADTGATVSQNPSTALKLAKGTTAFGKWPELIAAGVPMGLGTDAENCSNHQDICRAMQLAALLPRDARQDPNAVSAETAVELGTLGGARALRFDDVTGSLEEGKEADVVVFDTDDYDWRPLHNPIANLAYGVTGHSVDTVLIGGRIVLSGKKSTVFDEEQLRADVERTDRKILAKIGIDPLPAWPVL</sequence>
<dbReference type="RefSeq" id="WP_144757825.1">
    <property type="nucleotide sequence ID" value="NZ_VMNW02000012.1"/>
</dbReference>
<dbReference type="EMBL" id="VMNW02000012">
    <property type="protein sequence ID" value="KAA9162675.1"/>
    <property type="molecule type" value="Genomic_DNA"/>
</dbReference>
<reference evidence="3" key="1">
    <citation type="submission" date="2019-09" db="EMBL/GenBank/DDBJ databases">
        <authorList>
            <person name="Teo W.F.A."/>
            <person name="Duangmal K."/>
        </authorList>
    </citation>
    <scope>NUCLEOTIDE SEQUENCE [LARGE SCALE GENOMIC DNA]</scope>
    <source>
        <strain evidence="3">K81G1</strain>
    </source>
</reference>
<dbReference type="PANTHER" id="PTHR43794">
    <property type="entry name" value="AMINOHYDROLASE SSNA-RELATED"/>
    <property type="match status" value="1"/>
</dbReference>
<proteinExistence type="predicted"/>
<dbReference type="GO" id="GO:0016810">
    <property type="term" value="F:hydrolase activity, acting on carbon-nitrogen (but not peptide) bonds"/>
    <property type="evidence" value="ECO:0007669"/>
    <property type="project" value="InterPro"/>
</dbReference>
<gene>
    <name evidence="3" type="ORF">FPZ12_011520</name>
</gene>
<dbReference type="Proteomes" id="UP000319769">
    <property type="component" value="Unassembled WGS sequence"/>
</dbReference>
<dbReference type="SUPFAM" id="SSF51338">
    <property type="entry name" value="Composite domain of metallo-dependent hydrolases"/>
    <property type="match status" value="1"/>
</dbReference>
<dbReference type="InterPro" id="IPR011059">
    <property type="entry name" value="Metal-dep_hydrolase_composite"/>
</dbReference>
<comment type="caution">
    <text evidence="3">The sequence shown here is derived from an EMBL/GenBank/DDBJ whole genome shotgun (WGS) entry which is preliminary data.</text>
</comment>
<feature type="domain" description="Amidohydrolase-related" evidence="2">
    <location>
        <begin position="66"/>
        <end position="430"/>
    </location>
</feature>
<dbReference type="SUPFAM" id="SSF51556">
    <property type="entry name" value="Metallo-dependent hydrolases"/>
    <property type="match status" value="1"/>
</dbReference>
<dbReference type="Pfam" id="PF01979">
    <property type="entry name" value="Amidohydro_1"/>
    <property type="match status" value="1"/>
</dbReference>
<accession>A0A5N0V9H9</accession>
<dbReference type="InterPro" id="IPR006680">
    <property type="entry name" value="Amidohydro-rel"/>
</dbReference>
<organism evidence="3 4">
    <name type="scientific">Amycolatopsis acidicola</name>
    <dbReference type="NCBI Taxonomy" id="2596893"/>
    <lineage>
        <taxon>Bacteria</taxon>
        <taxon>Bacillati</taxon>
        <taxon>Actinomycetota</taxon>
        <taxon>Actinomycetes</taxon>
        <taxon>Pseudonocardiales</taxon>
        <taxon>Pseudonocardiaceae</taxon>
        <taxon>Amycolatopsis</taxon>
    </lineage>
</organism>
<dbReference type="AlphaFoldDB" id="A0A5N0V9H9"/>
<keyword evidence="4" id="KW-1185">Reference proteome</keyword>
<dbReference type="PANTHER" id="PTHR43794:SF11">
    <property type="entry name" value="AMIDOHYDROLASE-RELATED DOMAIN-CONTAINING PROTEIN"/>
    <property type="match status" value="1"/>
</dbReference>
<keyword evidence="1" id="KW-0378">Hydrolase</keyword>
<dbReference type="InterPro" id="IPR032466">
    <property type="entry name" value="Metal_Hydrolase"/>
</dbReference>
<evidence type="ECO:0000313" key="4">
    <source>
        <dbReference type="Proteomes" id="UP000319769"/>
    </source>
</evidence>
<dbReference type="Gene3D" id="3.20.20.140">
    <property type="entry name" value="Metal-dependent hydrolases"/>
    <property type="match status" value="1"/>
</dbReference>
<evidence type="ECO:0000313" key="3">
    <source>
        <dbReference type="EMBL" id="KAA9162675.1"/>
    </source>
</evidence>
<evidence type="ECO:0000256" key="1">
    <source>
        <dbReference type="ARBA" id="ARBA00022801"/>
    </source>
</evidence>